<dbReference type="GO" id="GO:0004500">
    <property type="term" value="F:dopamine beta-monooxygenase activity"/>
    <property type="evidence" value="ECO:0007669"/>
    <property type="project" value="InterPro"/>
</dbReference>
<accession>A0A9D5QCS1</accession>
<dbReference type="AlphaFoldDB" id="A0A9D5QCS1"/>
<gene>
    <name evidence="3" type="ORF">GF359_03935</name>
</gene>
<feature type="region of interest" description="Disordered" evidence="1">
    <location>
        <begin position="48"/>
        <end position="74"/>
    </location>
</feature>
<evidence type="ECO:0000256" key="1">
    <source>
        <dbReference type="SAM" id="MobiDB-lite"/>
    </source>
</evidence>
<dbReference type="GO" id="GO:0042420">
    <property type="term" value="P:dopamine catabolic process"/>
    <property type="evidence" value="ECO:0007669"/>
    <property type="project" value="TreeGrafter"/>
</dbReference>
<name>A0A9D5QCS1_UNCW3</name>
<reference evidence="3" key="1">
    <citation type="submission" date="2019-11" db="EMBL/GenBank/DDBJ databases">
        <title>Microbial mats filling the niche in hypersaline microbial mats.</title>
        <authorList>
            <person name="Wong H.L."/>
            <person name="Macleod F.I."/>
            <person name="White R.A. III"/>
            <person name="Burns B.P."/>
        </authorList>
    </citation>
    <scope>NUCLEOTIDE SEQUENCE</scope>
    <source>
        <strain evidence="3">Bin_327</strain>
    </source>
</reference>
<dbReference type="GO" id="GO:0042421">
    <property type="term" value="P:norepinephrine biosynthetic process"/>
    <property type="evidence" value="ECO:0007669"/>
    <property type="project" value="TreeGrafter"/>
</dbReference>
<feature type="non-terminal residue" evidence="3">
    <location>
        <position position="1"/>
    </location>
</feature>
<dbReference type="EMBL" id="WJKJ01000126">
    <property type="protein sequence ID" value="MBD3364347.1"/>
    <property type="molecule type" value="Genomic_DNA"/>
</dbReference>
<sequence>NGSVHFKLSAPTTGWVALGIAPTTMMKGADFIMGYVAEGNAVIADEYGNSATSHKPDTELGGEDNIQNKSGSEADGVTQISFSIPLDSGDEYDKVLEPGGSYKVIFAYGSSDDFTSYHKKKASAKIESL</sequence>
<feature type="domain" description="DOMON" evidence="2">
    <location>
        <begin position="1"/>
        <end position="109"/>
    </location>
</feature>
<dbReference type="GO" id="GO:0006589">
    <property type="term" value="P:octopamine biosynthetic process"/>
    <property type="evidence" value="ECO:0007669"/>
    <property type="project" value="TreeGrafter"/>
</dbReference>
<dbReference type="PANTHER" id="PTHR10157:SF23">
    <property type="entry name" value="MOXD1 HOMOLOG 1"/>
    <property type="match status" value="1"/>
</dbReference>
<dbReference type="InterPro" id="IPR045266">
    <property type="entry name" value="DOH_DOMON"/>
</dbReference>
<dbReference type="Pfam" id="PF03351">
    <property type="entry name" value="DOMON"/>
    <property type="match status" value="1"/>
</dbReference>
<dbReference type="PROSITE" id="PS50836">
    <property type="entry name" value="DOMON"/>
    <property type="match status" value="1"/>
</dbReference>
<evidence type="ECO:0000259" key="2">
    <source>
        <dbReference type="PROSITE" id="PS50836"/>
    </source>
</evidence>
<comment type="caution">
    <text evidence="3">The sequence shown here is derived from an EMBL/GenBank/DDBJ whole genome shotgun (WGS) entry which is preliminary data.</text>
</comment>
<dbReference type="PANTHER" id="PTHR10157">
    <property type="entry name" value="DOPAMINE BETA HYDROXYLASE RELATED"/>
    <property type="match status" value="1"/>
</dbReference>
<dbReference type="InterPro" id="IPR005018">
    <property type="entry name" value="DOMON_domain"/>
</dbReference>
<dbReference type="Proteomes" id="UP000630660">
    <property type="component" value="Unassembled WGS sequence"/>
</dbReference>
<dbReference type="CDD" id="cd09631">
    <property type="entry name" value="DOMON_DOH"/>
    <property type="match status" value="1"/>
</dbReference>
<organism evidence="3 4">
    <name type="scientific">candidate division WOR-3 bacterium</name>
    <dbReference type="NCBI Taxonomy" id="2052148"/>
    <lineage>
        <taxon>Bacteria</taxon>
        <taxon>Bacteria division WOR-3</taxon>
    </lineage>
</organism>
<dbReference type="GO" id="GO:0005615">
    <property type="term" value="C:extracellular space"/>
    <property type="evidence" value="ECO:0007669"/>
    <property type="project" value="TreeGrafter"/>
</dbReference>
<dbReference type="GO" id="GO:0030667">
    <property type="term" value="C:secretory granule membrane"/>
    <property type="evidence" value="ECO:0007669"/>
    <property type="project" value="TreeGrafter"/>
</dbReference>
<evidence type="ECO:0000313" key="4">
    <source>
        <dbReference type="Proteomes" id="UP000630660"/>
    </source>
</evidence>
<protein>
    <submittedName>
        <fullName evidence="3">DOMON domain-containing protein</fullName>
    </submittedName>
</protein>
<proteinExistence type="predicted"/>
<dbReference type="Gene3D" id="2.60.40.1210">
    <property type="entry name" value="Cellobiose dehydrogenase, cytochrome domain"/>
    <property type="match status" value="1"/>
</dbReference>
<dbReference type="InterPro" id="IPR000945">
    <property type="entry name" value="DBH-like"/>
</dbReference>
<evidence type="ECO:0000313" key="3">
    <source>
        <dbReference type="EMBL" id="MBD3364347.1"/>
    </source>
</evidence>
<dbReference type="SMART" id="SM00664">
    <property type="entry name" value="DoH"/>
    <property type="match status" value="1"/>
</dbReference>